<feature type="compositionally biased region" description="Basic and acidic residues" evidence="1">
    <location>
        <begin position="25"/>
        <end position="49"/>
    </location>
</feature>
<organism evidence="2 3">
    <name type="scientific">Candidatus Methylumidiphilus alinenensis</name>
    <dbReference type="NCBI Taxonomy" id="2202197"/>
    <lineage>
        <taxon>Bacteria</taxon>
        <taxon>Pseudomonadati</taxon>
        <taxon>Pseudomonadota</taxon>
        <taxon>Gammaproteobacteria</taxon>
        <taxon>Methylococcales</taxon>
        <taxon>Candidatus Methylumidiphilus</taxon>
    </lineage>
</organism>
<accession>A0A2W4RTN3</accession>
<dbReference type="AlphaFoldDB" id="A0A2W4RTN3"/>
<reference evidence="2 3" key="1">
    <citation type="journal article" date="2018" name="Aquat. Microb. Ecol.">
        <title>Gammaproteobacterial methanotrophs dominate.</title>
        <authorList>
            <person name="Rissanen A.J."/>
            <person name="Saarenheimo J."/>
            <person name="Tiirola M."/>
            <person name="Peura S."/>
            <person name="Aalto S.L."/>
            <person name="Karvinen A."/>
            <person name="Nykanen H."/>
        </authorList>
    </citation>
    <scope>NUCLEOTIDE SEQUENCE [LARGE SCALE GENOMIC DNA]</scope>
    <source>
        <strain evidence="2">AMbin10</strain>
    </source>
</reference>
<dbReference type="EMBL" id="QJPH01000086">
    <property type="protein sequence ID" value="PZN86293.1"/>
    <property type="molecule type" value="Genomic_DNA"/>
</dbReference>
<evidence type="ECO:0000256" key="1">
    <source>
        <dbReference type="SAM" id="MobiDB-lite"/>
    </source>
</evidence>
<feature type="region of interest" description="Disordered" evidence="1">
    <location>
        <begin position="1"/>
        <end position="50"/>
    </location>
</feature>
<sequence>MEPLAAQSGRTLTTKPGLRRKRLHPGYDTRRYTQVRESRKSRHFGRDAENQAMEGNKSVVQCLIQVTCQPVVLCSRLQGHLSWPPVCHPWTLDFGIPAEMTGFFSI</sequence>
<evidence type="ECO:0000313" key="2">
    <source>
        <dbReference type="EMBL" id="PZN86293.1"/>
    </source>
</evidence>
<protein>
    <submittedName>
        <fullName evidence="2">Uncharacterized protein</fullName>
    </submittedName>
</protein>
<evidence type="ECO:0000313" key="3">
    <source>
        <dbReference type="Proteomes" id="UP000249396"/>
    </source>
</evidence>
<dbReference type="Proteomes" id="UP000249396">
    <property type="component" value="Unassembled WGS sequence"/>
</dbReference>
<proteinExistence type="predicted"/>
<gene>
    <name evidence="2" type="ORF">DM484_00950</name>
</gene>
<name>A0A2W4RTN3_9GAMM</name>
<comment type="caution">
    <text evidence="2">The sequence shown here is derived from an EMBL/GenBank/DDBJ whole genome shotgun (WGS) entry which is preliminary data.</text>
</comment>